<evidence type="ECO:0000259" key="2">
    <source>
        <dbReference type="Pfam" id="PF14257"/>
    </source>
</evidence>
<name>A0A7X0J0E7_9SPHI</name>
<dbReference type="RefSeq" id="WP_184622450.1">
    <property type="nucleotide sequence ID" value="NZ_JACHCC010000001.1"/>
</dbReference>
<accession>A0A7X0J0E7</accession>
<dbReference type="EMBL" id="JACHCC010000001">
    <property type="protein sequence ID" value="MBB6498399.1"/>
    <property type="molecule type" value="Genomic_DNA"/>
</dbReference>
<protein>
    <recommendedName>
        <fullName evidence="2">DUF4349 domain-containing protein</fullName>
    </recommendedName>
</protein>
<gene>
    <name evidence="3" type="ORF">HDF25_000523</name>
</gene>
<keyword evidence="1" id="KW-0472">Membrane</keyword>
<sequence>MKNHLICIILLLTVFGCSSDKKERAGTGPDQVADSTLNGKIIKTADMRFRVKNVQTTKEKLADLIKTEGGTIAEFNIHSQIRENEKVKYTTDSLLELISYRVEGLVVARVPAEKLDNFTNQVVKMAVFIDDQSLKLDNQSLTYLSNQLKRQNKQEAITQLRKTDEKKTRGAEKSLEIRDADVDHQINNLEIDQKVKFSTVTLNFYQDNTVKKIIVGNDNLSDYRPDFFRRLWLSLQNGWSIFKEFILILADLWMLILIVIVGYLLFRRYRSKRLRV</sequence>
<comment type="caution">
    <text evidence="3">The sequence shown here is derived from an EMBL/GenBank/DDBJ whole genome shotgun (WGS) entry which is preliminary data.</text>
</comment>
<organism evidence="3 4">
    <name type="scientific">Pedobacter cryoconitis</name>
    <dbReference type="NCBI Taxonomy" id="188932"/>
    <lineage>
        <taxon>Bacteria</taxon>
        <taxon>Pseudomonadati</taxon>
        <taxon>Bacteroidota</taxon>
        <taxon>Sphingobacteriia</taxon>
        <taxon>Sphingobacteriales</taxon>
        <taxon>Sphingobacteriaceae</taxon>
        <taxon>Pedobacter</taxon>
    </lineage>
</organism>
<dbReference type="Pfam" id="PF14257">
    <property type="entry name" value="DUF4349"/>
    <property type="match status" value="1"/>
</dbReference>
<feature type="domain" description="DUF4349" evidence="2">
    <location>
        <begin position="40"/>
        <end position="266"/>
    </location>
</feature>
<proteinExistence type="predicted"/>
<keyword evidence="1" id="KW-0812">Transmembrane</keyword>
<keyword evidence="1" id="KW-1133">Transmembrane helix</keyword>
<evidence type="ECO:0000256" key="1">
    <source>
        <dbReference type="SAM" id="Phobius"/>
    </source>
</evidence>
<dbReference type="AlphaFoldDB" id="A0A7X0J0E7"/>
<feature type="transmembrane region" description="Helical" evidence="1">
    <location>
        <begin position="245"/>
        <end position="266"/>
    </location>
</feature>
<evidence type="ECO:0000313" key="3">
    <source>
        <dbReference type="EMBL" id="MBB6498399.1"/>
    </source>
</evidence>
<dbReference type="InterPro" id="IPR025645">
    <property type="entry name" value="DUF4349"/>
</dbReference>
<evidence type="ECO:0000313" key="4">
    <source>
        <dbReference type="Proteomes" id="UP000521017"/>
    </source>
</evidence>
<dbReference type="Proteomes" id="UP000521017">
    <property type="component" value="Unassembled WGS sequence"/>
</dbReference>
<dbReference type="PROSITE" id="PS51257">
    <property type="entry name" value="PROKAR_LIPOPROTEIN"/>
    <property type="match status" value="1"/>
</dbReference>
<reference evidence="3 4" key="1">
    <citation type="submission" date="2020-08" db="EMBL/GenBank/DDBJ databases">
        <title>Genomic Encyclopedia of Type Strains, Phase IV (KMG-V): Genome sequencing to study the core and pangenomes of soil and plant-associated prokaryotes.</title>
        <authorList>
            <person name="Whitman W."/>
        </authorList>
    </citation>
    <scope>NUCLEOTIDE SEQUENCE [LARGE SCALE GENOMIC DNA]</scope>
    <source>
        <strain evidence="3 4">M2T3</strain>
    </source>
</reference>